<evidence type="ECO:0000313" key="2">
    <source>
        <dbReference type="Proteomes" id="UP000439903"/>
    </source>
</evidence>
<dbReference type="GO" id="GO:0004386">
    <property type="term" value="F:helicase activity"/>
    <property type="evidence" value="ECO:0007669"/>
    <property type="project" value="UniProtKB-KW"/>
</dbReference>
<dbReference type="Proteomes" id="UP000439903">
    <property type="component" value="Unassembled WGS sequence"/>
</dbReference>
<evidence type="ECO:0000313" key="1">
    <source>
        <dbReference type="EMBL" id="KAF0405054.1"/>
    </source>
</evidence>
<keyword evidence="1" id="KW-0378">Hydrolase</keyword>
<comment type="caution">
    <text evidence="1">The sequence shown here is derived from an EMBL/GenBank/DDBJ whole genome shotgun (WGS) entry which is preliminary data.</text>
</comment>
<dbReference type="AlphaFoldDB" id="A0A8H4A1X9"/>
<keyword evidence="1" id="KW-0347">Helicase</keyword>
<dbReference type="OrthoDB" id="2436277at2759"/>
<protein>
    <submittedName>
        <fullName evidence="1">Helicase</fullName>
    </submittedName>
</protein>
<reference evidence="1 2" key="1">
    <citation type="journal article" date="2019" name="Environ. Microbiol.">
        <title>At the nexus of three kingdoms: the genome of the mycorrhizal fungus Gigaspora margarita provides insights into plant, endobacterial and fungal interactions.</title>
        <authorList>
            <person name="Venice F."/>
            <person name="Ghignone S."/>
            <person name="Salvioli di Fossalunga A."/>
            <person name="Amselem J."/>
            <person name="Novero M."/>
            <person name="Xianan X."/>
            <person name="Sedzielewska Toro K."/>
            <person name="Morin E."/>
            <person name="Lipzen A."/>
            <person name="Grigoriev I.V."/>
            <person name="Henrissat B."/>
            <person name="Martin F.M."/>
            <person name="Bonfante P."/>
        </authorList>
    </citation>
    <scope>NUCLEOTIDE SEQUENCE [LARGE SCALE GENOMIC DNA]</scope>
    <source>
        <strain evidence="1 2">BEG34</strain>
    </source>
</reference>
<keyword evidence="2" id="KW-1185">Reference proteome</keyword>
<sequence>MITGKTKDLRQYLNYLAKNKANIPCIIWISYRKTFSNESMGKINDFKLSGLRICNYQDEQNFLDINTAWGELDCVVYTNTVEVGISFEKSNHFDIVIGITNIGTPVNVEAFILMMFRIRDCEKCILSLYYQKISSEFSRSPGHENICAELVIARPNNLPIAINGYYEWDKNNIFYKLDQFLTIISFIEVEYQKCLSARNFIEISSSLIASTGASLKLIKMDESREVIEIRKTVRNKIRVKVLVIKYTITLEKAESLKLDSECSVADTIAFKHFYIWNLYSRNGISIEEDICYNTKDNFEKSVAKDLCKTYSANYWEAIRGLLQLLGFTGIDDKCILFNDKVKVVFEASCEKFIEIRNQSLLLFGLKSHTKEIPDIKSAIKAINAIVNNYCGFDNQEEVIARKLGNSKYHSIVPVLLSYKPKISDEIQDIFDSISIINNITSEYVEHKISVLSSNTIGEKALFLEIPIQNQLIDSNKKNPSQDTCYVDTTIDEASTIEKKIPKSLALLIS</sequence>
<accession>A0A8H4A1X9</accession>
<keyword evidence="1" id="KW-0067">ATP-binding</keyword>
<proteinExistence type="predicted"/>
<name>A0A8H4A1X9_GIGMA</name>
<organism evidence="1 2">
    <name type="scientific">Gigaspora margarita</name>
    <dbReference type="NCBI Taxonomy" id="4874"/>
    <lineage>
        <taxon>Eukaryota</taxon>
        <taxon>Fungi</taxon>
        <taxon>Fungi incertae sedis</taxon>
        <taxon>Mucoromycota</taxon>
        <taxon>Glomeromycotina</taxon>
        <taxon>Glomeromycetes</taxon>
        <taxon>Diversisporales</taxon>
        <taxon>Gigasporaceae</taxon>
        <taxon>Gigaspora</taxon>
    </lineage>
</organism>
<dbReference type="EMBL" id="WTPW01001957">
    <property type="protein sequence ID" value="KAF0405054.1"/>
    <property type="molecule type" value="Genomic_DNA"/>
</dbReference>
<gene>
    <name evidence="1" type="ORF">F8M41_008977</name>
</gene>
<keyword evidence="1" id="KW-0547">Nucleotide-binding</keyword>